<dbReference type="Pfam" id="PF00561">
    <property type="entry name" value="Abhydrolase_1"/>
    <property type="match status" value="1"/>
</dbReference>
<dbReference type="InterPro" id="IPR029058">
    <property type="entry name" value="AB_hydrolase_fold"/>
</dbReference>
<proteinExistence type="predicted"/>
<dbReference type="Gene3D" id="3.40.50.1820">
    <property type="entry name" value="alpha/beta hydrolase"/>
    <property type="match status" value="1"/>
</dbReference>
<reference evidence="3 4" key="1">
    <citation type="submission" date="2017-10" db="EMBL/GenBank/DDBJ databases">
        <title>Draft genome of actinobacteria isolated from guarana (Paullinia cupana (Mart.) Ducke.</title>
        <authorList>
            <person name="Siqueira K.A."/>
            <person name="Liotti R.G."/>
            <person name="Mendes T.A."/>
            <person name="Soares M.A."/>
        </authorList>
    </citation>
    <scope>NUCLEOTIDE SEQUENCE [LARGE SCALE GENOMIC DNA]</scope>
    <source>
        <strain evidence="3 4">199</strain>
    </source>
</reference>
<feature type="region of interest" description="Disordered" evidence="1">
    <location>
        <begin position="1"/>
        <end position="40"/>
    </location>
</feature>
<name>A0A3R8QKU1_9ACTN</name>
<evidence type="ECO:0000313" key="4">
    <source>
        <dbReference type="Proteomes" id="UP000276379"/>
    </source>
</evidence>
<dbReference type="GO" id="GO:0016787">
    <property type="term" value="F:hydrolase activity"/>
    <property type="evidence" value="ECO:0007669"/>
    <property type="project" value="UniProtKB-KW"/>
</dbReference>
<evidence type="ECO:0000256" key="1">
    <source>
        <dbReference type="SAM" id="MobiDB-lite"/>
    </source>
</evidence>
<evidence type="ECO:0000313" key="3">
    <source>
        <dbReference type="EMBL" id="RRQ88694.1"/>
    </source>
</evidence>
<feature type="compositionally biased region" description="Basic and acidic residues" evidence="1">
    <location>
        <begin position="19"/>
        <end position="29"/>
    </location>
</feature>
<dbReference type="Proteomes" id="UP000276379">
    <property type="component" value="Unassembled WGS sequence"/>
</dbReference>
<feature type="domain" description="AB hydrolase-1" evidence="2">
    <location>
        <begin position="96"/>
        <end position="212"/>
    </location>
</feature>
<organism evidence="3 4">
    <name type="scientific">Streptomyces griseofuscus</name>
    <dbReference type="NCBI Taxonomy" id="146922"/>
    <lineage>
        <taxon>Bacteria</taxon>
        <taxon>Bacillati</taxon>
        <taxon>Actinomycetota</taxon>
        <taxon>Actinomycetes</taxon>
        <taxon>Kitasatosporales</taxon>
        <taxon>Streptomycetaceae</taxon>
        <taxon>Streptomyces</taxon>
    </lineage>
</organism>
<keyword evidence="3" id="KW-0378">Hydrolase</keyword>
<accession>A0A3R8QKU1</accession>
<keyword evidence="4" id="KW-1185">Reference proteome</keyword>
<protein>
    <submittedName>
        <fullName evidence="3">Alpha/beta hydrolase</fullName>
    </submittedName>
</protein>
<gene>
    <name evidence="3" type="ORF">CQW44_06000</name>
</gene>
<dbReference type="AlphaFoldDB" id="A0A3R8QKU1"/>
<evidence type="ECO:0000259" key="2">
    <source>
        <dbReference type="Pfam" id="PF00561"/>
    </source>
</evidence>
<dbReference type="InterPro" id="IPR000073">
    <property type="entry name" value="AB_hydrolase_1"/>
</dbReference>
<dbReference type="EMBL" id="PDES01000002">
    <property type="protein sequence ID" value="RRQ88694.1"/>
    <property type="molecule type" value="Genomic_DNA"/>
</dbReference>
<comment type="caution">
    <text evidence="3">The sequence shown here is derived from an EMBL/GenBank/DDBJ whole genome shotgun (WGS) entry which is preliminary data.</text>
</comment>
<dbReference type="SUPFAM" id="SSF53474">
    <property type="entry name" value="alpha/beta-Hydrolases"/>
    <property type="match status" value="1"/>
</dbReference>
<sequence>MPVRAPGRGTGHRGTGLLPRRDAGDDGGQRRCGVAGSGGRDAVAAEAGTAGTVIGPEGRCVRRVEVAPPVATGQSTEPAVSRSHAPLFVRKTGAGPPVVLVHGGLPARHAWARQQDLAARWSLMIPSRRGFSPSPPAPRQDFLVDAEDMAALVAGIPGGAHFVGFSYGGLGMCVAAGLQPSRVRSLTLIEVPLWSAAGADESVRRLAEVADRFAEGHRDARTEREFLAVAGLDRQSLDTRDDDMRQAIELARDFRSPGEASPRFGRIVEAGIPVLVVSGGHAPAIEVVCDAVAARTGAQRICVAGAGHAVQRAPGFNPMLEAFLTAAEHRASHL</sequence>